<dbReference type="Pfam" id="PF00512">
    <property type="entry name" value="HisKA"/>
    <property type="match status" value="1"/>
</dbReference>
<dbReference type="InterPro" id="IPR003661">
    <property type="entry name" value="HisK_dim/P_dom"/>
</dbReference>
<dbReference type="InterPro" id="IPR029016">
    <property type="entry name" value="GAF-like_dom_sf"/>
</dbReference>
<evidence type="ECO:0000256" key="2">
    <source>
        <dbReference type="ARBA" id="ARBA00012438"/>
    </source>
</evidence>
<evidence type="ECO:0000256" key="1">
    <source>
        <dbReference type="ARBA" id="ARBA00000085"/>
    </source>
</evidence>
<dbReference type="EC" id="2.7.13.3" evidence="2"/>
<dbReference type="PRINTS" id="PR00344">
    <property type="entry name" value="BCTRLSENSOR"/>
</dbReference>
<evidence type="ECO:0000259" key="9">
    <source>
        <dbReference type="PROSITE" id="PS50113"/>
    </source>
</evidence>
<dbReference type="PROSITE" id="PS50109">
    <property type="entry name" value="HIS_KIN"/>
    <property type="match status" value="1"/>
</dbReference>
<comment type="catalytic activity">
    <reaction evidence="1">
        <text>ATP + protein L-histidine = ADP + protein N-phospho-L-histidine.</text>
        <dbReference type="EC" id="2.7.13.3"/>
    </reaction>
</comment>
<keyword evidence="3" id="KW-0597">Phosphoprotein</keyword>
<keyword evidence="4" id="KW-0808">Transferase</keyword>
<dbReference type="Gene3D" id="1.10.287.130">
    <property type="match status" value="1"/>
</dbReference>
<evidence type="ECO:0000256" key="7">
    <source>
        <dbReference type="SAM" id="MobiDB-lite"/>
    </source>
</evidence>
<dbReference type="InterPro" id="IPR000700">
    <property type="entry name" value="PAS-assoc_C"/>
</dbReference>
<proteinExistence type="predicted"/>
<dbReference type="SUPFAM" id="SSF55874">
    <property type="entry name" value="ATPase domain of HSP90 chaperone/DNA topoisomerase II/histidine kinase"/>
    <property type="match status" value="1"/>
</dbReference>
<comment type="caution">
    <text evidence="10">The sequence shown here is derived from an EMBL/GenBank/DDBJ whole genome shotgun (WGS) entry which is preliminary data.</text>
</comment>
<gene>
    <name evidence="10" type="ORF">GCM10010841_31720</name>
</gene>
<accession>A0ABQ2H150</accession>
<dbReference type="PROSITE" id="PS50113">
    <property type="entry name" value="PAC"/>
    <property type="match status" value="1"/>
</dbReference>
<dbReference type="SUPFAM" id="SSF55785">
    <property type="entry name" value="PYP-like sensor domain (PAS domain)"/>
    <property type="match status" value="2"/>
</dbReference>
<evidence type="ECO:0000256" key="6">
    <source>
        <dbReference type="ARBA" id="ARBA00023136"/>
    </source>
</evidence>
<dbReference type="EMBL" id="BMOM01000049">
    <property type="protein sequence ID" value="GGM21474.1"/>
    <property type="molecule type" value="Genomic_DNA"/>
</dbReference>
<organism evidence="10 11">
    <name type="scientific">Deinococcus aerophilus</name>
    <dbReference type="NCBI Taxonomy" id="522488"/>
    <lineage>
        <taxon>Bacteria</taxon>
        <taxon>Thermotogati</taxon>
        <taxon>Deinococcota</taxon>
        <taxon>Deinococci</taxon>
        <taxon>Deinococcales</taxon>
        <taxon>Deinococcaceae</taxon>
        <taxon>Deinococcus</taxon>
    </lineage>
</organism>
<dbReference type="SMART" id="SM00387">
    <property type="entry name" value="HATPase_c"/>
    <property type="match status" value="1"/>
</dbReference>
<evidence type="ECO:0000256" key="3">
    <source>
        <dbReference type="ARBA" id="ARBA00022553"/>
    </source>
</evidence>
<evidence type="ECO:0000313" key="10">
    <source>
        <dbReference type="EMBL" id="GGM21474.1"/>
    </source>
</evidence>
<dbReference type="Pfam" id="PF02518">
    <property type="entry name" value="HATPase_c"/>
    <property type="match status" value="1"/>
</dbReference>
<dbReference type="NCBIfam" id="TIGR00229">
    <property type="entry name" value="sensory_box"/>
    <property type="match status" value="1"/>
</dbReference>
<dbReference type="CDD" id="cd00130">
    <property type="entry name" value="PAS"/>
    <property type="match status" value="1"/>
</dbReference>
<dbReference type="PANTHER" id="PTHR42878">
    <property type="entry name" value="TWO-COMPONENT HISTIDINE KINASE"/>
    <property type="match status" value="1"/>
</dbReference>
<dbReference type="InterPro" id="IPR005467">
    <property type="entry name" value="His_kinase_dom"/>
</dbReference>
<dbReference type="InterPro" id="IPR050351">
    <property type="entry name" value="BphY/WalK/GraS-like"/>
</dbReference>
<dbReference type="PANTHER" id="PTHR42878:SF15">
    <property type="entry name" value="BACTERIOPHYTOCHROME"/>
    <property type="match status" value="1"/>
</dbReference>
<dbReference type="Gene3D" id="2.10.70.100">
    <property type="match status" value="1"/>
</dbReference>
<protein>
    <recommendedName>
        <fullName evidence="2">histidine kinase</fullName>
        <ecNumber evidence="2">2.7.13.3</ecNumber>
    </recommendedName>
</protein>
<dbReference type="SMART" id="SM00086">
    <property type="entry name" value="PAC"/>
    <property type="match status" value="1"/>
</dbReference>
<dbReference type="SUPFAM" id="SSF47384">
    <property type="entry name" value="Homodimeric domain of signal transducing histidine kinase"/>
    <property type="match status" value="1"/>
</dbReference>
<sequence length="712" mass="79848">MASPPFPGDSDMAARMREFDWAGTRLGPPEAWPPALRTAVGITLSSAFPILLLWGPDFTQLYNDACRDLMGDRHPGALGHPNRVSWPELWAFLEPVYQGVYERGETFRFTDQRFMLTRHGQEEEAYFTLGYGPVHDETGAVGGILVTILETTGQVSARHHLQAQRTELEARTRSLALIEEFLQDYSANKTAYGLIHSLQELLTDYLPEGRMVYCEPDNEGWQVRSQVTARTEAGGTESDDSPWPHDAGWLQIPYETGRPYYHSGLPDDTQSTHAVAMLPVRWGSSVRGVFGCVCAAPEEWSPLQRSILEAAVRSLGLALNREHREDEAREHADAALLASRSRLHFALDAAGLGAWELDTHTQVAARTMRHDEIFGYPQGHPAWTYQTFIAHVLPEDREDVDRRYSAALERGEAWDFQCRIRRADGEVRWIWARGQTLKGVRGDSAHVLGLVQDITQQRLAEANAVDLNTHLELQVRERTRALEEANGELEAFAYSVSHDLRTPLRHIAGFSQLLHRHLGDTLDVKATRYLGVMEDAIGRMDRLLEAMLNLSRISQVSLQVASVDLGQLVEETRGELVDEAERRLVEWQVGPLPQVTGDPAMLRQVMANLLSNALKYTARQEKAVIEVWAEERPDRWALFVRDNGVGFDPRYADKLFGVFQRLHRQDDFEGTGVGLANVRRIVTRHGGEVSATGQPGEGATFGFTVPKARANS</sequence>
<dbReference type="InterPro" id="IPR035965">
    <property type="entry name" value="PAS-like_dom_sf"/>
</dbReference>
<dbReference type="InterPro" id="IPR036890">
    <property type="entry name" value="HATPase_C_sf"/>
</dbReference>
<dbReference type="Gene3D" id="3.30.450.40">
    <property type="match status" value="1"/>
</dbReference>
<reference evidence="11" key="1">
    <citation type="journal article" date="2019" name="Int. J. Syst. Evol. Microbiol.">
        <title>The Global Catalogue of Microorganisms (GCM) 10K type strain sequencing project: providing services to taxonomists for standard genome sequencing and annotation.</title>
        <authorList>
            <consortium name="The Broad Institute Genomics Platform"/>
            <consortium name="The Broad Institute Genome Sequencing Center for Infectious Disease"/>
            <person name="Wu L."/>
            <person name="Ma J."/>
        </authorList>
    </citation>
    <scope>NUCLEOTIDE SEQUENCE [LARGE SCALE GENOMIC DNA]</scope>
    <source>
        <strain evidence="11">JCM 15443</strain>
    </source>
</reference>
<dbReference type="Pfam" id="PF08447">
    <property type="entry name" value="PAS_3"/>
    <property type="match status" value="1"/>
</dbReference>
<evidence type="ECO:0000259" key="8">
    <source>
        <dbReference type="PROSITE" id="PS50109"/>
    </source>
</evidence>
<dbReference type="InterPro" id="IPR000014">
    <property type="entry name" value="PAS"/>
</dbReference>
<dbReference type="Gene3D" id="3.30.565.10">
    <property type="entry name" value="Histidine kinase-like ATPase, C-terminal domain"/>
    <property type="match status" value="1"/>
</dbReference>
<dbReference type="Proteomes" id="UP000661918">
    <property type="component" value="Unassembled WGS sequence"/>
</dbReference>
<keyword evidence="6" id="KW-0472">Membrane</keyword>
<dbReference type="InterPro" id="IPR001610">
    <property type="entry name" value="PAC"/>
</dbReference>
<name>A0ABQ2H150_9DEIO</name>
<keyword evidence="11" id="KW-1185">Reference proteome</keyword>
<dbReference type="InterPro" id="IPR013655">
    <property type="entry name" value="PAS_fold_3"/>
</dbReference>
<dbReference type="InterPro" id="IPR004358">
    <property type="entry name" value="Sig_transdc_His_kin-like_C"/>
</dbReference>
<dbReference type="InterPro" id="IPR036097">
    <property type="entry name" value="HisK_dim/P_sf"/>
</dbReference>
<feature type="domain" description="PAC" evidence="9">
    <location>
        <begin position="414"/>
        <end position="466"/>
    </location>
</feature>
<dbReference type="InterPro" id="IPR003594">
    <property type="entry name" value="HATPase_dom"/>
</dbReference>
<feature type="region of interest" description="Disordered" evidence="7">
    <location>
        <begin position="688"/>
        <end position="712"/>
    </location>
</feature>
<evidence type="ECO:0000256" key="4">
    <source>
        <dbReference type="ARBA" id="ARBA00022679"/>
    </source>
</evidence>
<dbReference type="Gene3D" id="3.30.450.20">
    <property type="entry name" value="PAS domain"/>
    <property type="match status" value="2"/>
</dbReference>
<dbReference type="SMART" id="SM00388">
    <property type="entry name" value="HisKA"/>
    <property type="match status" value="1"/>
</dbReference>
<dbReference type="SUPFAM" id="SSF55781">
    <property type="entry name" value="GAF domain-like"/>
    <property type="match status" value="1"/>
</dbReference>
<keyword evidence="5" id="KW-0418">Kinase</keyword>
<evidence type="ECO:0000256" key="5">
    <source>
        <dbReference type="ARBA" id="ARBA00022777"/>
    </source>
</evidence>
<dbReference type="CDD" id="cd00082">
    <property type="entry name" value="HisKA"/>
    <property type="match status" value="1"/>
</dbReference>
<evidence type="ECO:0000313" key="11">
    <source>
        <dbReference type="Proteomes" id="UP000661918"/>
    </source>
</evidence>
<feature type="domain" description="Histidine kinase" evidence="8">
    <location>
        <begin position="495"/>
        <end position="709"/>
    </location>
</feature>